<proteinExistence type="predicted"/>
<dbReference type="EMBL" id="KV442080">
    <property type="protein sequence ID" value="OAQ25337.1"/>
    <property type="molecule type" value="Genomic_DNA"/>
</dbReference>
<dbReference type="InterPro" id="IPR015943">
    <property type="entry name" value="WD40/YVTN_repeat-like_dom_sf"/>
</dbReference>
<dbReference type="SUPFAM" id="SSF50998">
    <property type="entry name" value="Quinoprotein alcohol dehydrogenase-like"/>
    <property type="match status" value="1"/>
</dbReference>
<sequence>MSFSSLQDNPLLQPNLASPVVSGNQGLNHNGERIFSQLDRAAKIERVKVQELPTLEHALYLLRVQKTEQYKQVVYIDPFAKPNLKAPDDKNLFLLIDKVKEFLAGEGQVMLILGDSGAGKSAFNRHLEYELWQEYRPGDRIPLFINLPALDRPDKNLITEQLQSLEFSEQQIQDLRQHHQLLLICDGYDESQLTSNLHTTNALNRPGQQDIKLIITCRTQYLGPDYRDRFVPRVAGGYHLPANDLFHEAVIAPFTKDQIEKYVEKYVPLEPRTWITKEYMDKLATIPNLMDLVKNPFLLTLALEALPMVVQGKSDLSRLRVTRVQLFDIFVDHWLGVNKRRLQDQKLDKAERATLDELLEDGFEKNGIKFQRDLAAAIFKEQGGRPVVEYVHKRDKASWKALFFSHGFETTLLRDASLLSRAGTQYRFVHRSVLEYFFSCTICEPADINDADADTNATPLPVGDHPLSQSLIEEPSIVQFLAERAQIHPGFKEHLHALLELSKSDPLASQAAANAISIIVRAGVQFNGADLRSVRIPGADLTGGQFDSAQFLNADLTGVNLTKTWIRQVDFSRALMDRVMFGELPYLQEECQVDSCAFSPDGRLLATTLNNNNMAAPQDNSIGIYDTGTWTKTHTLRGHNSKITGVVYSPCSRYLVSGSWDGTVRLWNCETGMVDRILEGHSEGVEAVALSPCGKQVASVYRDRSLRLWDVDTGACTLTLSGLADIFNRIVYSPNGLDLAVYGDGGIGIYNVRSKPSLLALRREDAKPLCLAFSPEGRRIVAGDILGKVVVYDAASLEPEFRWKAHVQDVTGVGFSPDGQLLVSCSRDSLVKLWGSNSGALISNFTGHTKPVASVNFSPDGSKIASSSHDQTVRLWSHVGWLRQYHSETGEISLSVSTLPGRTECVAYSPDGLFIASGGRGGRLTIRSTQTGEVECVMPGHKGRVLCVAFSPCGRWIASGGNDKAVRLWNAHSRLPFRELLGYWTDIISIEFSGDGREVVSGCQGGVFRVWDVESGVSKKSYQGFSSTPCTIAYFPGRFQLAFARKGKVDIWDDRYTTYQNLLHVECMIKHFAISPCGEWIIVAGNGKVHLFVPKTPRRNKQPFTRPPGRSKQPFTRCMTVVDTFFGEITGLGWRPDALEFATSCNDGSVRVWKLVQDEDTGEVEVKMIWSSGCIGLAVSDAVFSDAVGLSSINRKLLKQRGAFVEIPSIQLQSPKV</sequence>
<feature type="domain" description="NACHT" evidence="4">
    <location>
        <begin position="109"/>
        <end position="268"/>
    </location>
</feature>
<dbReference type="InterPro" id="IPR001680">
    <property type="entry name" value="WD40_rpt"/>
</dbReference>
<protein>
    <submittedName>
        <fullName evidence="5">WD40 repeat-like protein</fullName>
    </submittedName>
</protein>
<feature type="repeat" description="WD" evidence="3">
    <location>
        <begin position="980"/>
        <end position="1021"/>
    </location>
</feature>
<organism evidence="5 6">
    <name type="scientific">Linnemannia elongata AG-77</name>
    <dbReference type="NCBI Taxonomy" id="1314771"/>
    <lineage>
        <taxon>Eukaryota</taxon>
        <taxon>Fungi</taxon>
        <taxon>Fungi incertae sedis</taxon>
        <taxon>Mucoromycota</taxon>
        <taxon>Mortierellomycotina</taxon>
        <taxon>Mortierellomycetes</taxon>
        <taxon>Mortierellales</taxon>
        <taxon>Mortierellaceae</taxon>
        <taxon>Linnemannia</taxon>
    </lineage>
</organism>
<dbReference type="Gene3D" id="2.160.20.80">
    <property type="entry name" value="E3 ubiquitin-protein ligase SopA"/>
    <property type="match status" value="1"/>
</dbReference>
<dbReference type="Pfam" id="PF05729">
    <property type="entry name" value="NACHT"/>
    <property type="match status" value="1"/>
</dbReference>
<dbReference type="SUPFAM" id="SSF52540">
    <property type="entry name" value="P-loop containing nucleoside triphosphate hydrolases"/>
    <property type="match status" value="1"/>
</dbReference>
<feature type="repeat" description="WD" evidence="3">
    <location>
        <begin position="678"/>
        <end position="719"/>
    </location>
</feature>
<dbReference type="STRING" id="1314771.A0A197JJF5"/>
<dbReference type="SMART" id="SM00320">
    <property type="entry name" value="WD40"/>
    <property type="match status" value="13"/>
</dbReference>
<accession>A0A197JJF5</accession>
<evidence type="ECO:0000256" key="1">
    <source>
        <dbReference type="ARBA" id="ARBA00022574"/>
    </source>
</evidence>
<dbReference type="PROSITE" id="PS50082">
    <property type="entry name" value="WD_REPEATS_2"/>
    <property type="match status" value="7"/>
</dbReference>
<dbReference type="CDD" id="cd00200">
    <property type="entry name" value="WD40"/>
    <property type="match status" value="1"/>
</dbReference>
<keyword evidence="1 3" id="KW-0853">WD repeat</keyword>
<dbReference type="InterPro" id="IPR020472">
    <property type="entry name" value="WD40_PAC1"/>
</dbReference>
<dbReference type="PROSITE" id="PS50294">
    <property type="entry name" value="WD_REPEATS_REGION"/>
    <property type="match status" value="5"/>
</dbReference>
<feature type="repeat" description="WD" evidence="3">
    <location>
        <begin position="1129"/>
        <end position="1163"/>
    </location>
</feature>
<dbReference type="PANTHER" id="PTHR19848">
    <property type="entry name" value="WD40 REPEAT PROTEIN"/>
    <property type="match status" value="1"/>
</dbReference>
<evidence type="ECO:0000256" key="3">
    <source>
        <dbReference type="PROSITE-ProRule" id="PRU00221"/>
    </source>
</evidence>
<dbReference type="Gene3D" id="3.40.50.300">
    <property type="entry name" value="P-loop containing nucleotide triphosphate hydrolases"/>
    <property type="match status" value="1"/>
</dbReference>
<gene>
    <name evidence="5" type="ORF">K457DRAFT_1909785</name>
</gene>
<dbReference type="AlphaFoldDB" id="A0A197JJF5"/>
<dbReference type="SUPFAM" id="SSF50978">
    <property type="entry name" value="WD40 repeat-like"/>
    <property type="match status" value="1"/>
</dbReference>
<dbReference type="OrthoDB" id="2438020at2759"/>
<dbReference type="Proteomes" id="UP000078512">
    <property type="component" value="Unassembled WGS sequence"/>
</dbReference>
<dbReference type="PRINTS" id="PR00320">
    <property type="entry name" value="GPROTEINBRPT"/>
</dbReference>
<feature type="repeat" description="WD" evidence="3">
    <location>
        <begin position="636"/>
        <end position="677"/>
    </location>
</feature>
<feature type="repeat" description="WD" evidence="3">
    <location>
        <begin position="938"/>
        <end position="970"/>
    </location>
</feature>
<dbReference type="InterPro" id="IPR036322">
    <property type="entry name" value="WD40_repeat_dom_sf"/>
</dbReference>
<dbReference type="SUPFAM" id="SSF141571">
    <property type="entry name" value="Pentapeptide repeat-like"/>
    <property type="match status" value="1"/>
</dbReference>
<dbReference type="InterPro" id="IPR011047">
    <property type="entry name" value="Quinoprotein_ADH-like_sf"/>
</dbReference>
<keyword evidence="2" id="KW-0677">Repeat</keyword>
<keyword evidence="6" id="KW-1185">Reference proteome</keyword>
<dbReference type="PANTHER" id="PTHR19848:SF8">
    <property type="entry name" value="F-BOX AND WD REPEAT DOMAIN CONTAINING 7"/>
    <property type="match status" value="1"/>
</dbReference>
<dbReference type="InterPro" id="IPR019775">
    <property type="entry name" value="WD40_repeat_CS"/>
</dbReference>
<dbReference type="PROSITE" id="PS00678">
    <property type="entry name" value="WD_REPEATS_1"/>
    <property type="match status" value="1"/>
</dbReference>
<dbReference type="InterPro" id="IPR027417">
    <property type="entry name" value="P-loop_NTPase"/>
</dbReference>
<reference evidence="5 6" key="1">
    <citation type="submission" date="2016-05" db="EMBL/GenBank/DDBJ databases">
        <title>Genome sequencing reveals origins of a unique bacterial endosymbiosis in the earliest lineages of terrestrial Fungi.</title>
        <authorList>
            <consortium name="DOE Joint Genome Institute"/>
            <person name="Uehling J."/>
            <person name="Gryganskyi A."/>
            <person name="Hameed K."/>
            <person name="Tschaplinski T."/>
            <person name="Misztal P."/>
            <person name="Wu S."/>
            <person name="Desiro A."/>
            <person name="Vande Pol N."/>
            <person name="Du Z.-Y."/>
            <person name="Zienkiewicz A."/>
            <person name="Zienkiewicz K."/>
            <person name="Morin E."/>
            <person name="Tisserant E."/>
            <person name="Splivallo R."/>
            <person name="Hainaut M."/>
            <person name="Henrissat B."/>
            <person name="Ohm R."/>
            <person name="Kuo A."/>
            <person name="Yan J."/>
            <person name="Lipzen A."/>
            <person name="Nolan M."/>
            <person name="Labutti K."/>
            <person name="Barry K."/>
            <person name="Goldstein A."/>
            <person name="Labbe J."/>
            <person name="Schadt C."/>
            <person name="Tuskan G."/>
            <person name="Grigoriev I."/>
            <person name="Martin F."/>
            <person name="Vilgalys R."/>
            <person name="Bonito G."/>
        </authorList>
    </citation>
    <scope>NUCLEOTIDE SEQUENCE [LARGE SCALE GENOMIC DNA]</scope>
    <source>
        <strain evidence="5 6">AG-77</strain>
    </source>
</reference>
<feature type="repeat" description="WD" evidence="3">
    <location>
        <begin position="803"/>
        <end position="844"/>
    </location>
</feature>
<feature type="repeat" description="WD" evidence="3">
    <location>
        <begin position="845"/>
        <end position="877"/>
    </location>
</feature>
<evidence type="ECO:0000313" key="6">
    <source>
        <dbReference type="Proteomes" id="UP000078512"/>
    </source>
</evidence>
<dbReference type="Pfam" id="PF00400">
    <property type="entry name" value="WD40"/>
    <property type="match status" value="8"/>
</dbReference>
<dbReference type="InterPro" id="IPR001646">
    <property type="entry name" value="5peptide_repeat"/>
</dbReference>
<dbReference type="Pfam" id="PF00805">
    <property type="entry name" value="Pentapeptide"/>
    <property type="match status" value="1"/>
</dbReference>
<name>A0A197JJF5_9FUNG</name>
<dbReference type="InterPro" id="IPR007111">
    <property type="entry name" value="NACHT_NTPase"/>
</dbReference>
<evidence type="ECO:0000256" key="2">
    <source>
        <dbReference type="ARBA" id="ARBA00022737"/>
    </source>
</evidence>
<dbReference type="Gene3D" id="2.130.10.10">
    <property type="entry name" value="YVTN repeat-like/Quinoprotein amine dehydrogenase"/>
    <property type="match status" value="4"/>
</dbReference>
<evidence type="ECO:0000259" key="4">
    <source>
        <dbReference type="Pfam" id="PF05729"/>
    </source>
</evidence>
<evidence type="ECO:0000313" key="5">
    <source>
        <dbReference type="EMBL" id="OAQ25337.1"/>
    </source>
</evidence>